<dbReference type="EMBL" id="BAABRL010000002">
    <property type="protein sequence ID" value="GAA5494845.1"/>
    <property type="molecule type" value="Genomic_DNA"/>
</dbReference>
<dbReference type="Proteomes" id="UP001424741">
    <property type="component" value="Unassembled WGS sequence"/>
</dbReference>
<sequence>MTPIIRVMMVITAPAILVAAMFIPAIPVIPATIAPRITTTATQTDIITAIIIATTVTGSPTLVTTSSITAGDLTALETMIATGTTNEAIPEVTATNELTQEEVTTVSTIASEAVDLAIIAPSSLPSGAMPAMANLAAAGVNPATGNKFADSYPPFSSHG</sequence>
<reference evidence="1 2" key="1">
    <citation type="submission" date="2024-02" db="EMBL/GenBank/DDBJ databases">
        <title>Rubritalea halochordaticola NBRC 107102.</title>
        <authorList>
            <person name="Ichikawa N."/>
            <person name="Katano-Makiyama Y."/>
            <person name="Hidaka K."/>
        </authorList>
    </citation>
    <scope>NUCLEOTIDE SEQUENCE [LARGE SCALE GENOMIC DNA]</scope>
    <source>
        <strain evidence="1 2">NBRC 107102</strain>
    </source>
</reference>
<name>A0ABP9UYP9_9BACT</name>
<protein>
    <submittedName>
        <fullName evidence="1">Uncharacterized protein</fullName>
    </submittedName>
</protein>
<organism evidence="1 2">
    <name type="scientific">Rubritalea halochordaticola</name>
    <dbReference type="NCBI Taxonomy" id="714537"/>
    <lineage>
        <taxon>Bacteria</taxon>
        <taxon>Pseudomonadati</taxon>
        <taxon>Verrucomicrobiota</taxon>
        <taxon>Verrucomicrobiia</taxon>
        <taxon>Verrucomicrobiales</taxon>
        <taxon>Rubritaleaceae</taxon>
        <taxon>Rubritalea</taxon>
    </lineage>
</organism>
<evidence type="ECO:0000313" key="1">
    <source>
        <dbReference type="EMBL" id="GAA5494845.1"/>
    </source>
</evidence>
<evidence type="ECO:0000313" key="2">
    <source>
        <dbReference type="Proteomes" id="UP001424741"/>
    </source>
</evidence>
<keyword evidence="2" id="KW-1185">Reference proteome</keyword>
<gene>
    <name evidence="1" type="ORF">Rhal01_01009</name>
</gene>
<comment type="caution">
    <text evidence="1">The sequence shown here is derived from an EMBL/GenBank/DDBJ whole genome shotgun (WGS) entry which is preliminary data.</text>
</comment>
<proteinExistence type="predicted"/>
<accession>A0ABP9UYP9</accession>